<dbReference type="Gene3D" id="1.10.287.560">
    <property type="entry name" value="Histidine kinase CheA-like, homodimeric domain"/>
    <property type="match status" value="1"/>
</dbReference>
<evidence type="ECO:0000256" key="1">
    <source>
        <dbReference type="ARBA" id="ARBA00000085"/>
    </source>
</evidence>
<organism evidence="11 12">
    <name type="scientific">Terrihabitans rhizophilus</name>
    <dbReference type="NCBI Taxonomy" id="3092662"/>
    <lineage>
        <taxon>Bacteria</taxon>
        <taxon>Pseudomonadati</taxon>
        <taxon>Pseudomonadota</taxon>
        <taxon>Alphaproteobacteria</taxon>
        <taxon>Hyphomicrobiales</taxon>
        <taxon>Terrihabitans</taxon>
    </lineage>
</organism>
<dbReference type="PROSITE" id="PS50894">
    <property type="entry name" value="HPT"/>
    <property type="match status" value="1"/>
</dbReference>
<evidence type="ECO:0000259" key="10">
    <source>
        <dbReference type="PROSITE" id="PS50894"/>
    </source>
</evidence>
<dbReference type="SMART" id="SM00387">
    <property type="entry name" value="HATPase_c"/>
    <property type="match status" value="1"/>
</dbReference>
<comment type="catalytic activity">
    <reaction evidence="1">
        <text>ATP + protein L-histidine = ADP + protein N-phospho-L-histidine.</text>
        <dbReference type="EC" id="2.7.13.3"/>
    </reaction>
</comment>
<dbReference type="Pfam" id="PF02895">
    <property type="entry name" value="H-kinase_dim"/>
    <property type="match status" value="1"/>
</dbReference>
<dbReference type="Pfam" id="PF02518">
    <property type="entry name" value="HATPase_c"/>
    <property type="match status" value="1"/>
</dbReference>
<keyword evidence="4 11" id="KW-0808">Transferase</keyword>
<evidence type="ECO:0000256" key="6">
    <source>
        <dbReference type="ARBA" id="ARBA00023012"/>
    </source>
</evidence>
<proteinExistence type="predicted"/>
<dbReference type="SUPFAM" id="SSF47384">
    <property type="entry name" value="Homodimeric domain of signal transducing histidine kinase"/>
    <property type="match status" value="1"/>
</dbReference>
<dbReference type="Pfam" id="PF01627">
    <property type="entry name" value="Hpt"/>
    <property type="match status" value="1"/>
</dbReference>
<name>A0ABU4RJD0_9HYPH</name>
<evidence type="ECO:0000259" key="8">
    <source>
        <dbReference type="PROSITE" id="PS50109"/>
    </source>
</evidence>
<reference evidence="11 12" key="1">
    <citation type="submission" date="2023-11" db="EMBL/GenBank/DDBJ databases">
        <authorList>
            <person name="Bao R."/>
        </authorList>
    </citation>
    <scope>NUCLEOTIDE SEQUENCE [LARGE SCALE GENOMIC DNA]</scope>
    <source>
        <strain evidence="11 12">PJ23</strain>
    </source>
</reference>
<dbReference type="SUPFAM" id="SSF55874">
    <property type="entry name" value="ATPase domain of HSP90 chaperone/DNA topoisomerase II/histidine kinase"/>
    <property type="match status" value="1"/>
</dbReference>
<evidence type="ECO:0000313" key="12">
    <source>
        <dbReference type="Proteomes" id="UP001274321"/>
    </source>
</evidence>
<protein>
    <recommendedName>
        <fullName evidence="2">histidine kinase</fullName>
        <ecNumber evidence="2">2.7.13.3</ecNumber>
    </recommendedName>
</protein>
<keyword evidence="6" id="KW-0902">Two-component regulatory system</keyword>
<dbReference type="InterPro" id="IPR004358">
    <property type="entry name" value="Sig_transdc_His_kin-like_C"/>
</dbReference>
<dbReference type="Proteomes" id="UP001274321">
    <property type="component" value="Unassembled WGS sequence"/>
</dbReference>
<dbReference type="Pfam" id="PF01584">
    <property type="entry name" value="CheW"/>
    <property type="match status" value="1"/>
</dbReference>
<dbReference type="SUPFAM" id="SSF50341">
    <property type="entry name" value="CheW-like"/>
    <property type="match status" value="1"/>
</dbReference>
<dbReference type="PANTHER" id="PTHR43395">
    <property type="entry name" value="SENSOR HISTIDINE KINASE CHEA"/>
    <property type="match status" value="1"/>
</dbReference>
<feature type="domain" description="CheW-like" evidence="9">
    <location>
        <begin position="605"/>
        <end position="735"/>
    </location>
</feature>
<dbReference type="SMART" id="SM00073">
    <property type="entry name" value="HPT"/>
    <property type="match status" value="1"/>
</dbReference>
<dbReference type="PANTHER" id="PTHR43395:SF1">
    <property type="entry name" value="CHEMOTAXIS PROTEIN CHEA"/>
    <property type="match status" value="1"/>
</dbReference>
<dbReference type="RefSeq" id="WP_319843055.1">
    <property type="nucleotide sequence ID" value="NZ_JAXAFJ010000001.1"/>
</dbReference>
<dbReference type="InterPro" id="IPR051315">
    <property type="entry name" value="Bact_Chemotaxis_CheA"/>
</dbReference>
<evidence type="ECO:0000313" key="11">
    <source>
        <dbReference type="EMBL" id="MDX6804947.1"/>
    </source>
</evidence>
<sequence length="735" mass="77655">MDDFIEQFLVEARELVVQATEDLLALEQDPGQAERLDSAFRAFHTLKGAAGIVDFDAMGRVLHAGEDLLAAVRAGGETLTPAATGRLLACLDQVVQWLDAMQASGDVPEGADAAADAVLARFEAGREQGFPNTGAANDDWVAQLVAEHVGIAGAAATALRYTPQPDSFFRGEDPLARIEALPGVAAVSLGPRSSWAALEAFDPFTCQIVITALSTAPVAEVRAALHDLGAQVDLEELRPAVLQGPGRGGLSAEAVAVLREQMAMLGQSQAEDVGGRIGSAAAVSINVLRHAGLGEAQARLEAALERSREEADPGMLVAAIRAELDGPLETAPEPSDQSASVPQDLQAQTLRVDVEKIDAVVRLAGELIVLKNALGHTTGLALEGTAPADVAARLKEQHALLERLAGELQRSMLEIRVLPMRHVFQRFPRLVRDMSVKLDKPINLVVEGDATEADKAVVESLFEPLLHVLRNALDHGVEPAALRAERRKPAVATIRLNAAREGETVVIRVEDDGGGVDVARVRQVAEARGVATAEALAAMSDEEAVDLIFAPGFSTAQTVTSLSGRGVGMDAVRSAVERLGGRVRIGSRAGQGTIVRFVLPFTVMITRVMTVEAGGQVFGIPFEAVRETVRFPRERIIAIGAAKAFVLRNRTIPVVDLARTLDLPASQDEPADAILVVASLGDGVGAVEVERLGERMVVMLKPVEGLLAGMPGIGGTTLLGDGRVMLVLDLEELLR</sequence>
<dbReference type="EMBL" id="JAXAFJ010000001">
    <property type="protein sequence ID" value="MDX6804947.1"/>
    <property type="molecule type" value="Genomic_DNA"/>
</dbReference>
<dbReference type="SUPFAM" id="SSF47226">
    <property type="entry name" value="Histidine-containing phosphotransfer domain, HPT domain"/>
    <property type="match status" value="1"/>
</dbReference>
<dbReference type="InterPro" id="IPR002545">
    <property type="entry name" value="CheW-lke_dom"/>
</dbReference>
<dbReference type="InterPro" id="IPR003594">
    <property type="entry name" value="HATPase_dom"/>
</dbReference>
<feature type="modified residue" description="Phosphohistidine" evidence="7">
    <location>
        <position position="44"/>
    </location>
</feature>
<evidence type="ECO:0000256" key="2">
    <source>
        <dbReference type="ARBA" id="ARBA00012438"/>
    </source>
</evidence>
<dbReference type="Gene3D" id="3.30.565.10">
    <property type="entry name" value="Histidine kinase-like ATPase, C-terminal domain"/>
    <property type="match status" value="1"/>
</dbReference>
<evidence type="ECO:0000256" key="7">
    <source>
        <dbReference type="PROSITE-ProRule" id="PRU00110"/>
    </source>
</evidence>
<comment type="caution">
    <text evidence="11">The sequence shown here is derived from an EMBL/GenBank/DDBJ whole genome shotgun (WGS) entry which is preliminary data.</text>
</comment>
<dbReference type="GO" id="GO:0004673">
    <property type="term" value="F:protein histidine kinase activity"/>
    <property type="evidence" value="ECO:0007669"/>
    <property type="project" value="UniProtKB-EC"/>
</dbReference>
<dbReference type="PRINTS" id="PR00344">
    <property type="entry name" value="BCTRLSENSOR"/>
</dbReference>
<dbReference type="InterPro" id="IPR037006">
    <property type="entry name" value="CheA-like_homodim_sf"/>
</dbReference>
<evidence type="ECO:0000256" key="5">
    <source>
        <dbReference type="ARBA" id="ARBA00022777"/>
    </source>
</evidence>
<gene>
    <name evidence="11" type="ORF">SCD90_02610</name>
</gene>
<evidence type="ECO:0000259" key="9">
    <source>
        <dbReference type="PROSITE" id="PS50851"/>
    </source>
</evidence>
<dbReference type="InterPro" id="IPR008207">
    <property type="entry name" value="Sig_transdc_His_kin_Hpt_dom"/>
</dbReference>
<dbReference type="Gene3D" id="2.30.30.40">
    <property type="entry name" value="SH3 Domains"/>
    <property type="match status" value="1"/>
</dbReference>
<keyword evidence="5" id="KW-0418">Kinase</keyword>
<dbReference type="EC" id="2.7.13.3" evidence="2"/>
<dbReference type="InterPro" id="IPR036890">
    <property type="entry name" value="HATPase_C_sf"/>
</dbReference>
<evidence type="ECO:0000256" key="4">
    <source>
        <dbReference type="ARBA" id="ARBA00022679"/>
    </source>
</evidence>
<keyword evidence="12" id="KW-1185">Reference proteome</keyword>
<keyword evidence="3 7" id="KW-0597">Phosphoprotein</keyword>
<feature type="domain" description="Histidine kinase" evidence="8">
    <location>
        <begin position="400"/>
        <end position="603"/>
    </location>
</feature>
<dbReference type="InterPro" id="IPR036061">
    <property type="entry name" value="CheW-like_dom_sf"/>
</dbReference>
<dbReference type="InterPro" id="IPR005467">
    <property type="entry name" value="His_kinase_dom"/>
</dbReference>
<dbReference type="PROSITE" id="PS50851">
    <property type="entry name" value="CHEW"/>
    <property type="match status" value="1"/>
</dbReference>
<dbReference type="CDD" id="cd00088">
    <property type="entry name" value="HPT"/>
    <property type="match status" value="1"/>
</dbReference>
<dbReference type="SMART" id="SM01231">
    <property type="entry name" value="H-kinase_dim"/>
    <property type="match status" value="1"/>
</dbReference>
<dbReference type="InterPro" id="IPR036641">
    <property type="entry name" value="HPT_dom_sf"/>
</dbReference>
<dbReference type="Gene3D" id="1.20.120.160">
    <property type="entry name" value="HPT domain"/>
    <property type="match status" value="1"/>
</dbReference>
<feature type="domain" description="HPt" evidence="10">
    <location>
        <begin position="1"/>
        <end position="101"/>
    </location>
</feature>
<dbReference type="InterPro" id="IPR036097">
    <property type="entry name" value="HisK_dim/P_sf"/>
</dbReference>
<dbReference type="PROSITE" id="PS50109">
    <property type="entry name" value="HIS_KIN"/>
    <property type="match status" value="1"/>
</dbReference>
<accession>A0ABU4RJD0</accession>
<dbReference type="SMART" id="SM00260">
    <property type="entry name" value="CheW"/>
    <property type="match status" value="1"/>
</dbReference>
<dbReference type="InterPro" id="IPR004105">
    <property type="entry name" value="CheA-like_dim"/>
</dbReference>
<evidence type="ECO:0000256" key="3">
    <source>
        <dbReference type="ARBA" id="ARBA00022553"/>
    </source>
</evidence>